<keyword evidence="1" id="KW-0812">Transmembrane</keyword>
<dbReference type="EMBL" id="MUPM01000168">
    <property type="protein sequence ID" value="OOQ33370.1"/>
    <property type="molecule type" value="Genomic_DNA"/>
</dbReference>
<keyword evidence="1" id="KW-0472">Membrane</keyword>
<dbReference type="Proteomes" id="UP000319468">
    <property type="component" value="Unassembled WGS sequence"/>
</dbReference>
<dbReference type="AlphaFoldDB" id="A0A1V3A370"/>
<reference evidence="2 3" key="1">
    <citation type="journal article" date="2017" name="Front. Cell. Infect. Microbiol.">
        <title>Whole Genome Sequence and Phylogenetic Analysis Show Helicobacter pylori Strains from Latin America Have Followed a Unique Evolution Pathway.</title>
        <authorList>
            <person name="Munoz-Ramirez Z.Y."/>
            <person name="Mendez-Tenorio A."/>
            <person name="Kato I."/>
            <person name="Bravo M.M."/>
            <person name="Rizzato C."/>
            <person name="Thorell K."/>
            <person name="Torres R.C."/>
            <person name="Aviles-Jimenez F."/>
            <person name="Camorlinga M."/>
            <person name="Canzian F."/>
            <person name="Torres J."/>
        </authorList>
    </citation>
    <scope>NUCLEOTIDE SEQUENCE [LARGE SCALE GENOMIC DNA]</scope>
    <source>
        <strain evidence="2 3">CM22347</strain>
    </source>
</reference>
<sequence length="67" mass="7468">MRPVPLIAILIGMFSLYLKITILSQMLLNKGILKGFCLIKHQSQTEIKILAINLSISFLNACKNPTP</sequence>
<keyword evidence="1" id="KW-1133">Transmembrane helix</keyword>
<gene>
    <name evidence="2" type="ORF">B0X69_03160</name>
</gene>
<evidence type="ECO:0000313" key="2">
    <source>
        <dbReference type="EMBL" id="OOQ33370.1"/>
    </source>
</evidence>
<name>A0A1V3A370_HELPX</name>
<evidence type="ECO:0000256" key="1">
    <source>
        <dbReference type="SAM" id="Phobius"/>
    </source>
</evidence>
<evidence type="ECO:0000313" key="3">
    <source>
        <dbReference type="Proteomes" id="UP000319468"/>
    </source>
</evidence>
<feature type="transmembrane region" description="Helical" evidence="1">
    <location>
        <begin position="6"/>
        <end position="28"/>
    </location>
</feature>
<proteinExistence type="predicted"/>
<comment type="caution">
    <text evidence="2">The sequence shown here is derived from an EMBL/GenBank/DDBJ whole genome shotgun (WGS) entry which is preliminary data.</text>
</comment>
<accession>A0A1V3A370</accession>
<organism evidence="2 3">
    <name type="scientific">Helicobacter pylori</name>
    <name type="common">Campylobacter pylori</name>
    <dbReference type="NCBI Taxonomy" id="210"/>
    <lineage>
        <taxon>Bacteria</taxon>
        <taxon>Pseudomonadati</taxon>
        <taxon>Campylobacterota</taxon>
        <taxon>Epsilonproteobacteria</taxon>
        <taxon>Campylobacterales</taxon>
        <taxon>Helicobacteraceae</taxon>
        <taxon>Helicobacter</taxon>
    </lineage>
</organism>
<protein>
    <submittedName>
        <fullName evidence="2">Uncharacterized protein</fullName>
    </submittedName>
</protein>